<dbReference type="SUPFAM" id="SSF117892">
    <property type="entry name" value="Band 7/SPFH domain"/>
    <property type="match status" value="1"/>
</dbReference>
<dbReference type="Gene3D" id="3.30.479.30">
    <property type="entry name" value="Band 7 domain"/>
    <property type="match status" value="1"/>
</dbReference>
<evidence type="ECO:0000256" key="1">
    <source>
        <dbReference type="ARBA" id="ARBA00008164"/>
    </source>
</evidence>
<dbReference type="InterPro" id="IPR001972">
    <property type="entry name" value="Stomatin_HflK_fam"/>
</dbReference>
<dbReference type="InterPro" id="IPR043202">
    <property type="entry name" value="Band-7_stomatin-like"/>
</dbReference>
<accession>A0ABN8BCU5</accession>
<evidence type="ECO:0000259" key="3">
    <source>
        <dbReference type="SMART" id="SM00244"/>
    </source>
</evidence>
<keyword evidence="5" id="KW-1185">Reference proteome</keyword>
<name>A0ABN8BCU5_CHISP</name>
<feature type="domain" description="Band 7" evidence="3">
    <location>
        <begin position="40"/>
        <end position="199"/>
    </location>
</feature>
<organism evidence="4 5">
    <name type="scientific">Chilo suppressalis</name>
    <name type="common">Asiatic rice borer moth</name>
    <dbReference type="NCBI Taxonomy" id="168631"/>
    <lineage>
        <taxon>Eukaryota</taxon>
        <taxon>Metazoa</taxon>
        <taxon>Ecdysozoa</taxon>
        <taxon>Arthropoda</taxon>
        <taxon>Hexapoda</taxon>
        <taxon>Insecta</taxon>
        <taxon>Pterygota</taxon>
        <taxon>Neoptera</taxon>
        <taxon>Endopterygota</taxon>
        <taxon>Lepidoptera</taxon>
        <taxon>Glossata</taxon>
        <taxon>Ditrysia</taxon>
        <taxon>Pyraloidea</taxon>
        <taxon>Crambidae</taxon>
        <taxon>Crambinae</taxon>
        <taxon>Chilo</taxon>
    </lineage>
</organism>
<proteinExistence type="inferred from homology"/>
<keyword evidence="2" id="KW-0472">Membrane</keyword>
<keyword evidence="2" id="KW-0812">Transmembrane</keyword>
<comment type="similarity">
    <text evidence="1">Belongs to the band 7/mec-2 family.</text>
</comment>
<dbReference type="EMBL" id="OU963902">
    <property type="protein sequence ID" value="CAH0407864.1"/>
    <property type="molecule type" value="Genomic_DNA"/>
</dbReference>
<dbReference type="Gene3D" id="6.10.250.2090">
    <property type="match status" value="1"/>
</dbReference>
<feature type="transmembrane region" description="Helical" evidence="2">
    <location>
        <begin position="22"/>
        <end position="45"/>
    </location>
</feature>
<dbReference type="PANTHER" id="PTHR10264:SF19">
    <property type="entry name" value="AT06885P-RELATED"/>
    <property type="match status" value="1"/>
</dbReference>
<dbReference type="SMART" id="SM00244">
    <property type="entry name" value="PHB"/>
    <property type="match status" value="1"/>
</dbReference>
<dbReference type="Pfam" id="PF01145">
    <property type="entry name" value="Band_7"/>
    <property type="match status" value="1"/>
</dbReference>
<dbReference type="InterPro" id="IPR001107">
    <property type="entry name" value="Band_7"/>
</dbReference>
<protein>
    <recommendedName>
        <fullName evidence="3">Band 7 domain-containing protein</fullName>
    </recommendedName>
</protein>
<reference evidence="4" key="1">
    <citation type="submission" date="2021-12" db="EMBL/GenBank/DDBJ databases">
        <authorList>
            <person name="King R."/>
        </authorList>
    </citation>
    <scope>NUCLEOTIDE SEQUENCE</scope>
</reference>
<evidence type="ECO:0000256" key="2">
    <source>
        <dbReference type="SAM" id="Phobius"/>
    </source>
</evidence>
<evidence type="ECO:0000313" key="5">
    <source>
        <dbReference type="Proteomes" id="UP001153292"/>
    </source>
</evidence>
<dbReference type="PANTHER" id="PTHR10264">
    <property type="entry name" value="BAND 7 PROTEIN-RELATED"/>
    <property type="match status" value="1"/>
</dbReference>
<keyword evidence="2" id="KW-1133">Transmembrane helix</keyword>
<sequence length="334" mass="37630">MEHRESDIILSDFTNESKKEKVFRFIMIILIIMCPIILVFCFLVVKQYKRAVIFRFGRVRKDSPAGPGVIWIVPCIDKIVYIDLRTQSFNLPEQEILTKDSVTVIVNAVVYCHVQKPLLCILNVDYYLNATELTAVSILRNIMGQYTLTELLSNRINISRTARAEIDNVTNEWGVTTERIEIKDVILPCELQKAMAAEAEGTRIAKAKIIEAQGEIKAAENLRDASRIMVDNPQIMLLRYLQTLNYIASQQQTSIIFPFPLDLPEPPKSRTSVAFYSKSSSFVVLSYKGVGGGRRVLHGYARVALRSGRGAVRWALGRVFSSQARAIRTSAASP</sequence>
<dbReference type="PRINTS" id="PR00721">
    <property type="entry name" value="STOMATIN"/>
</dbReference>
<dbReference type="Proteomes" id="UP001153292">
    <property type="component" value="Chromosome 9"/>
</dbReference>
<gene>
    <name evidence="4" type="ORF">CHILSU_LOCUS11266</name>
</gene>
<evidence type="ECO:0000313" key="4">
    <source>
        <dbReference type="EMBL" id="CAH0407864.1"/>
    </source>
</evidence>
<dbReference type="InterPro" id="IPR036013">
    <property type="entry name" value="Band_7/SPFH_dom_sf"/>
</dbReference>